<keyword evidence="2" id="KW-1185">Reference proteome</keyword>
<organism evidence="1 2">
    <name type="scientific">Portunus trituberculatus</name>
    <name type="common">Swimming crab</name>
    <name type="synonym">Neptunus trituberculatus</name>
    <dbReference type="NCBI Taxonomy" id="210409"/>
    <lineage>
        <taxon>Eukaryota</taxon>
        <taxon>Metazoa</taxon>
        <taxon>Ecdysozoa</taxon>
        <taxon>Arthropoda</taxon>
        <taxon>Crustacea</taxon>
        <taxon>Multicrustacea</taxon>
        <taxon>Malacostraca</taxon>
        <taxon>Eumalacostraca</taxon>
        <taxon>Eucarida</taxon>
        <taxon>Decapoda</taxon>
        <taxon>Pleocyemata</taxon>
        <taxon>Brachyura</taxon>
        <taxon>Eubrachyura</taxon>
        <taxon>Portunoidea</taxon>
        <taxon>Portunidae</taxon>
        <taxon>Portuninae</taxon>
        <taxon>Portunus</taxon>
    </lineage>
</organism>
<protein>
    <submittedName>
        <fullName evidence="1">Uncharacterized protein</fullName>
    </submittedName>
</protein>
<sequence>MGGLKILGLLSPKPSDPRLPDIVVYFLIIKYPSHQEAIFKCLVWLCHSMTHALKNYLSTFQK</sequence>
<reference evidence="1 2" key="1">
    <citation type="submission" date="2019-05" db="EMBL/GenBank/DDBJ databases">
        <title>Another draft genome of Portunus trituberculatus and its Hox gene families provides insights of decapod evolution.</title>
        <authorList>
            <person name="Jeong J.-H."/>
            <person name="Song I."/>
            <person name="Kim S."/>
            <person name="Choi T."/>
            <person name="Kim D."/>
            <person name="Ryu S."/>
            <person name="Kim W."/>
        </authorList>
    </citation>
    <scope>NUCLEOTIDE SEQUENCE [LARGE SCALE GENOMIC DNA]</scope>
    <source>
        <tissue evidence="1">Muscle</tissue>
    </source>
</reference>
<proteinExistence type="predicted"/>
<evidence type="ECO:0000313" key="2">
    <source>
        <dbReference type="Proteomes" id="UP000324222"/>
    </source>
</evidence>
<evidence type="ECO:0000313" key="1">
    <source>
        <dbReference type="EMBL" id="MPC62148.1"/>
    </source>
</evidence>
<name>A0A5B7GZ16_PORTR</name>
<gene>
    <name evidence="1" type="ORF">E2C01_056231</name>
</gene>
<dbReference type="Proteomes" id="UP000324222">
    <property type="component" value="Unassembled WGS sequence"/>
</dbReference>
<accession>A0A5B7GZ16</accession>
<dbReference type="EMBL" id="VSRR010019347">
    <property type="protein sequence ID" value="MPC62148.1"/>
    <property type="molecule type" value="Genomic_DNA"/>
</dbReference>
<comment type="caution">
    <text evidence="1">The sequence shown here is derived from an EMBL/GenBank/DDBJ whole genome shotgun (WGS) entry which is preliminary data.</text>
</comment>
<dbReference type="AlphaFoldDB" id="A0A5B7GZ16"/>